<dbReference type="Pfam" id="PF01967">
    <property type="entry name" value="MoaC"/>
    <property type="match status" value="1"/>
</dbReference>
<evidence type="ECO:0000313" key="5">
    <source>
        <dbReference type="Proteomes" id="UP000007174"/>
    </source>
</evidence>
<evidence type="ECO:0000256" key="2">
    <source>
        <dbReference type="ARBA" id="ARBA00023150"/>
    </source>
</evidence>
<dbReference type="SUPFAM" id="SSF55040">
    <property type="entry name" value="Molybdenum cofactor biosynthesis protein C, MoaC"/>
    <property type="match status" value="1"/>
</dbReference>
<keyword evidence="2" id="KW-0501">Molybdenum cofactor biosynthesis</keyword>
<name>H1VUE8_COLHI</name>
<sequence length="84" mass="8993">MEALTAAGAAALTVYDMCKAVDKAMVIGGLRVVLKDGGKSGRWEMPYAVKVFATVMRSLELLNTRTSARCHSLGMHATTLTVTF</sequence>
<evidence type="ECO:0000313" key="4">
    <source>
        <dbReference type="EMBL" id="CCF43857.1"/>
    </source>
</evidence>
<dbReference type="InterPro" id="IPR002820">
    <property type="entry name" value="Mopterin_CF_biosynth-C_dom"/>
</dbReference>
<protein>
    <submittedName>
        <fullName evidence="4">Molybdenum cofactor biosynthesis protein C</fullName>
    </submittedName>
</protein>
<dbReference type="InterPro" id="IPR036522">
    <property type="entry name" value="MoaC_sf"/>
</dbReference>
<evidence type="ECO:0000256" key="1">
    <source>
        <dbReference type="ARBA" id="ARBA00005046"/>
    </source>
</evidence>
<gene>
    <name evidence="4" type="ORF">CH063_13442</name>
</gene>
<comment type="pathway">
    <text evidence="1">Cofactor biosynthesis; molybdopterin biosynthesis.</text>
</comment>
<dbReference type="HOGENOM" id="CLU_2527345_0_0_1"/>
<feature type="domain" description="Molybdopterin cofactor biosynthesis C (MoaC)" evidence="3">
    <location>
        <begin position="1"/>
        <end position="38"/>
    </location>
</feature>
<dbReference type="eggNOG" id="KOG2876">
    <property type="taxonomic scope" value="Eukaryota"/>
</dbReference>
<dbReference type="UniPathway" id="UPA00344"/>
<reference evidence="5" key="1">
    <citation type="journal article" date="2012" name="Nat. Genet.">
        <title>Lifestyle transitions in plant pathogenic Colletotrichum fungi deciphered by genome and transcriptome analyses.</title>
        <authorList>
            <person name="O'Connell R.J."/>
            <person name="Thon M.R."/>
            <person name="Hacquard S."/>
            <person name="Amyotte S.G."/>
            <person name="Kleemann J."/>
            <person name="Torres M.F."/>
            <person name="Damm U."/>
            <person name="Buiate E.A."/>
            <person name="Epstein L."/>
            <person name="Alkan N."/>
            <person name="Altmueller J."/>
            <person name="Alvarado-Balderrama L."/>
            <person name="Bauser C.A."/>
            <person name="Becker C."/>
            <person name="Birren B.W."/>
            <person name="Chen Z."/>
            <person name="Choi J."/>
            <person name="Crouch J.A."/>
            <person name="Duvick J.P."/>
            <person name="Farman M.A."/>
            <person name="Gan P."/>
            <person name="Heiman D."/>
            <person name="Henrissat B."/>
            <person name="Howard R.J."/>
            <person name="Kabbage M."/>
            <person name="Koch C."/>
            <person name="Kracher B."/>
            <person name="Kubo Y."/>
            <person name="Law A.D."/>
            <person name="Lebrun M.-H."/>
            <person name="Lee Y.-H."/>
            <person name="Miyara I."/>
            <person name="Moore N."/>
            <person name="Neumann U."/>
            <person name="Nordstroem K."/>
            <person name="Panaccione D.G."/>
            <person name="Panstruga R."/>
            <person name="Place M."/>
            <person name="Proctor R.H."/>
            <person name="Prusky D."/>
            <person name="Rech G."/>
            <person name="Reinhardt R."/>
            <person name="Rollins J.A."/>
            <person name="Rounsley S."/>
            <person name="Schardl C.L."/>
            <person name="Schwartz D.C."/>
            <person name="Shenoy N."/>
            <person name="Shirasu K."/>
            <person name="Sikhakolli U.R."/>
            <person name="Stueber K."/>
            <person name="Sukno S.A."/>
            <person name="Sweigard J.A."/>
            <person name="Takano Y."/>
            <person name="Takahara H."/>
            <person name="Trail F."/>
            <person name="van der Does H.C."/>
            <person name="Voll L.M."/>
            <person name="Will I."/>
            <person name="Young S."/>
            <person name="Zeng Q."/>
            <person name="Zhang J."/>
            <person name="Zhou S."/>
            <person name="Dickman M.B."/>
            <person name="Schulze-Lefert P."/>
            <person name="Ver Loren van Themaat E."/>
            <person name="Ma L.-J."/>
            <person name="Vaillancourt L.J."/>
        </authorList>
    </citation>
    <scope>NUCLEOTIDE SEQUENCE [LARGE SCALE GENOMIC DNA]</scope>
    <source>
        <strain evidence="5">IMI 349063</strain>
    </source>
</reference>
<dbReference type="Gene3D" id="3.30.70.640">
    <property type="entry name" value="Molybdopterin cofactor biosynthesis C (MoaC) domain"/>
    <property type="match status" value="1"/>
</dbReference>
<proteinExistence type="predicted"/>
<dbReference type="EMBL" id="CACQ02006428">
    <property type="protein sequence ID" value="CCF43857.1"/>
    <property type="molecule type" value="Genomic_DNA"/>
</dbReference>
<evidence type="ECO:0000259" key="3">
    <source>
        <dbReference type="Pfam" id="PF01967"/>
    </source>
</evidence>
<dbReference type="STRING" id="759273.H1VUE8"/>
<organism evidence="4 5">
    <name type="scientific">Colletotrichum higginsianum (strain IMI 349063)</name>
    <name type="common">Crucifer anthracnose fungus</name>
    <dbReference type="NCBI Taxonomy" id="759273"/>
    <lineage>
        <taxon>Eukaryota</taxon>
        <taxon>Fungi</taxon>
        <taxon>Dikarya</taxon>
        <taxon>Ascomycota</taxon>
        <taxon>Pezizomycotina</taxon>
        <taxon>Sordariomycetes</taxon>
        <taxon>Hypocreomycetidae</taxon>
        <taxon>Glomerellales</taxon>
        <taxon>Glomerellaceae</taxon>
        <taxon>Colletotrichum</taxon>
        <taxon>Colletotrichum destructivum species complex</taxon>
    </lineage>
</organism>
<dbReference type="GO" id="GO:0006777">
    <property type="term" value="P:Mo-molybdopterin cofactor biosynthetic process"/>
    <property type="evidence" value="ECO:0007669"/>
    <property type="project" value="UniProtKB-KW"/>
</dbReference>
<dbReference type="AlphaFoldDB" id="H1VUE8"/>
<dbReference type="Proteomes" id="UP000007174">
    <property type="component" value="Unassembled WGS sequence"/>
</dbReference>
<accession>H1VUE8</accession>